<dbReference type="EMBL" id="VUNS01000021">
    <property type="protein sequence ID" value="MST98612.1"/>
    <property type="molecule type" value="Genomic_DNA"/>
</dbReference>
<name>A0A844G6U5_9BACT</name>
<evidence type="ECO:0000313" key="6">
    <source>
        <dbReference type="Proteomes" id="UP000435649"/>
    </source>
</evidence>
<protein>
    <submittedName>
        <fullName evidence="5">LacI family transcriptional regulator</fullName>
    </submittedName>
</protein>
<dbReference type="PANTHER" id="PTHR30146:SF109">
    <property type="entry name" value="HTH-TYPE TRANSCRIPTIONAL REGULATOR GALS"/>
    <property type="match status" value="1"/>
</dbReference>
<dbReference type="RefSeq" id="WP_154419535.1">
    <property type="nucleotide sequence ID" value="NZ_VUNS01000021.1"/>
</dbReference>
<gene>
    <name evidence="5" type="ORF">FYJ85_16355</name>
</gene>
<dbReference type="AlphaFoldDB" id="A0A844G6U5"/>
<dbReference type="Pfam" id="PF13377">
    <property type="entry name" value="Peripla_BP_3"/>
    <property type="match status" value="1"/>
</dbReference>
<dbReference type="Proteomes" id="UP000435649">
    <property type="component" value="Unassembled WGS sequence"/>
</dbReference>
<evidence type="ECO:0000313" key="5">
    <source>
        <dbReference type="EMBL" id="MST98612.1"/>
    </source>
</evidence>
<dbReference type="CDD" id="cd01392">
    <property type="entry name" value="HTH_LacI"/>
    <property type="match status" value="1"/>
</dbReference>
<feature type="domain" description="HTH lacI-type" evidence="4">
    <location>
        <begin position="13"/>
        <end position="67"/>
    </location>
</feature>
<keyword evidence="2" id="KW-0238">DNA-binding</keyword>
<reference evidence="5 6" key="1">
    <citation type="submission" date="2019-08" db="EMBL/GenBank/DDBJ databases">
        <title>In-depth cultivation of the pig gut microbiome towards novel bacterial diversity and tailored functional studies.</title>
        <authorList>
            <person name="Wylensek D."/>
            <person name="Hitch T.C.A."/>
            <person name="Clavel T."/>
        </authorList>
    </citation>
    <scope>NUCLEOTIDE SEQUENCE [LARGE SCALE GENOMIC DNA]</scope>
    <source>
        <strain evidence="5 6">BBE-744-WT-12</strain>
    </source>
</reference>
<comment type="caution">
    <text evidence="5">The sequence shown here is derived from an EMBL/GenBank/DDBJ whole genome shotgun (WGS) entry which is preliminary data.</text>
</comment>
<keyword evidence="3" id="KW-0804">Transcription</keyword>
<evidence type="ECO:0000256" key="2">
    <source>
        <dbReference type="ARBA" id="ARBA00023125"/>
    </source>
</evidence>
<dbReference type="InterPro" id="IPR028082">
    <property type="entry name" value="Peripla_BP_I"/>
</dbReference>
<dbReference type="GO" id="GO:0003700">
    <property type="term" value="F:DNA-binding transcription factor activity"/>
    <property type="evidence" value="ECO:0007669"/>
    <property type="project" value="TreeGrafter"/>
</dbReference>
<dbReference type="Gene3D" id="3.40.50.2300">
    <property type="match status" value="2"/>
</dbReference>
<evidence type="ECO:0000259" key="4">
    <source>
        <dbReference type="PROSITE" id="PS50932"/>
    </source>
</evidence>
<dbReference type="SMART" id="SM00354">
    <property type="entry name" value="HTH_LACI"/>
    <property type="match status" value="1"/>
</dbReference>
<organism evidence="5 6">
    <name type="scientific">Victivallis lenta</name>
    <dbReference type="NCBI Taxonomy" id="2606640"/>
    <lineage>
        <taxon>Bacteria</taxon>
        <taxon>Pseudomonadati</taxon>
        <taxon>Lentisphaerota</taxon>
        <taxon>Lentisphaeria</taxon>
        <taxon>Victivallales</taxon>
        <taxon>Victivallaceae</taxon>
        <taxon>Victivallis</taxon>
    </lineage>
</organism>
<dbReference type="PANTHER" id="PTHR30146">
    <property type="entry name" value="LACI-RELATED TRANSCRIPTIONAL REPRESSOR"/>
    <property type="match status" value="1"/>
</dbReference>
<dbReference type="SUPFAM" id="SSF47413">
    <property type="entry name" value="lambda repressor-like DNA-binding domains"/>
    <property type="match status" value="1"/>
</dbReference>
<dbReference type="Pfam" id="PF00356">
    <property type="entry name" value="LacI"/>
    <property type="match status" value="1"/>
</dbReference>
<keyword evidence="1" id="KW-0805">Transcription regulation</keyword>
<dbReference type="PROSITE" id="PS50932">
    <property type="entry name" value="HTH_LACI_2"/>
    <property type="match status" value="1"/>
</dbReference>
<sequence>MKRSNACCNRKKATIRDVAMMVGVTPGTVSHAFSGKRAISDKVRRQVFDAARKLDYQPNIIAQAMRNKATGLIGILIDPAGLQKKQMRLAEIVTTLQMNHYDTIIGMTAQEKGSGNSMQRLISGGLIDGMISLLPKKFDDCPAMQVPVIDAEAEERSNYRKAAGKVVNYFRACGHCRIGCIAPKAHIFPQVLGDVLEEKGIWCESEYCFEERDSVETGMSGAERLIGHQSATAVIVIGEAIAEGVYRWASLHKIPIPARLSLIGVDMMNEIFCRKFSLTTIRHTPGDWIQNAVNRLLCKINRSEFMPDGIYPELIICGSVASAFTEFGNTSCEMKNEIL</sequence>
<dbReference type="SUPFAM" id="SSF53822">
    <property type="entry name" value="Periplasmic binding protein-like I"/>
    <property type="match status" value="1"/>
</dbReference>
<evidence type="ECO:0000256" key="1">
    <source>
        <dbReference type="ARBA" id="ARBA00023015"/>
    </source>
</evidence>
<proteinExistence type="predicted"/>
<dbReference type="InterPro" id="IPR046335">
    <property type="entry name" value="LacI/GalR-like_sensor"/>
</dbReference>
<dbReference type="InterPro" id="IPR000843">
    <property type="entry name" value="HTH_LacI"/>
</dbReference>
<dbReference type="GO" id="GO:0000976">
    <property type="term" value="F:transcription cis-regulatory region binding"/>
    <property type="evidence" value="ECO:0007669"/>
    <property type="project" value="TreeGrafter"/>
</dbReference>
<dbReference type="Gene3D" id="1.10.260.40">
    <property type="entry name" value="lambda repressor-like DNA-binding domains"/>
    <property type="match status" value="1"/>
</dbReference>
<dbReference type="InterPro" id="IPR010982">
    <property type="entry name" value="Lambda_DNA-bd_dom_sf"/>
</dbReference>
<keyword evidence="6" id="KW-1185">Reference proteome</keyword>
<accession>A0A844G6U5</accession>
<evidence type="ECO:0000256" key="3">
    <source>
        <dbReference type="ARBA" id="ARBA00023163"/>
    </source>
</evidence>